<dbReference type="RefSeq" id="WP_015151767.1">
    <property type="nucleotide sequence ID" value="NC_019693.1"/>
</dbReference>
<dbReference type="eggNOG" id="COG0515">
    <property type="taxonomic scope" value="Bacteria"/>
</dbReference>
<accession>K9TRH4</accession>
<comment type="catalytic activity">
    <reaction evidence="8">
        <text>L-seryl-[protein] + ATP = O-phospho-L-seryl-[protein] + ADP + H(+)</text>
        <dbReference type="Rhea" id="RHEA:17989"/>
        <dbReference type="Rhea" id="RHEA-COMP:9863"/>
        <dbReference type="Rhea" id="RHEA-COMP:11604"/>
        <dbReference type="ChEBI" id="CHEBI:15378"/>
        <dbReference type="ChEBI" id="CHEBI:29999"/>
        <dbReference type="ChEBI" id="CHEBI:30616"/>
        <dbReference type="ChEBI" id="CHEBI:83421"/>
        <dbReference type="ChEBI" id="CHEBI:456216"/>
        <dbReference type="EC" id="2.7.11.1"/>
    </reaction>
</comment>
<comment type="catalytic activity">
    <reaction evidence="7">
        <text>L-threonyl-[protein] + ATP = O-phospho-L-threonyl-[protein] + ADP + H(+)</text>
        <dbReference type="Rhea" id="RHEA:46608"/>
        <dbReference type="Rhea" id="RHEA-COMP:11060"/>
        <dbReference type="Rhea" id="RHEA-COMP:11605"/>
        <dbReference type="ChEBI" id="CHEBI:15378"/>
        <dbReference type="ChEBI" id="CHEBI:30013"/>
        <dbReference type="ChEBI" id="CHEBI:30616"/>
        <dbReference type="ChEBI" id="CHEBI:61977"/>
        <dbReference type="ChEBI" id="CHEBI:456216"/>
        <dbReference type="EC" id="2.7.11.1"/>
    </reaction>
</comment>
<dbReference type="InterPro" id="IPR011009">
    <property type="entry name" value="Kinase-like_dom_sf"/>
</dbReference>
<evidence type="ECO:0000313" key="12">
    <source>
        <dbReference type="Proteomes" id="UP000010367"/>
    </source>
</evidence>
<evidence type="ECO:0000313" key="11">
    <source>
        <dbReference type="EMBL" id="AFY85160.1"/>
    </source>
</evidence>
<dbReference type="PROSITE" id="PS50011">
    <property type="entry name" value="PROTEIN_KINASE_DOM"/>
    <property type="match status" value="1"/>
</dbReference>
<dbReference type="Proteomes" id="UP000010367">
    <property type="component" value="Chromosome"/>
</dbReference>
<evidence type="ECO:0000256" key="2">
    <source>
        <dbReference type="ARBA" id="ARBA00022527"/>
    </source>
</evidence>
<dbReference type="InterPro" id="IPR000719">
    <property type="entry name" value="Prot_kinase_dom"/>
</dbReference>
<feature type="transmembrane region" description="Helical" evidence="9">
    <location>
        <begin position="314"/>
        <end position="336"/>
    </location>
</feature>
<name>K9TRH4_9CYAN</name>
<keyword evidence="4" id="KW-0547">Nucleotide-binding</keyword>
<dbReference type="Gene3D" id="1.10.510.10">
    <property type="entry name" value="Transferase(Phosphotransferase) domain 1"/>
    <property type="match status" value="1"/>
</dbReference>
<dbReference type="EC" id="2.7.11.1" evidence="1"/>
<proteinExistence type="predicted"/>
<dbReference type="AlphaFoldDB" id="K9TRH4"/>
<dbReference type="GO" id="GO:0004674">
    <property type="term" value="F:protein serine/threonine kinase activity"/>
    <property type="evidence" value="ECO:0007669"/>
    <property type="project" value="UniProtKB-KW"/>
</dbReference>
<dbReference type="EMBL" id="CP003607">
    <property type="protein sequence ID" value="AFY85160.1"/>
    <property type="molecule type" value="Genomic_DNA"/>
</dbReference>
<sequence length="456" mass="52047">MHQPEEIIKDRYRILKPLGKGGLATTYAAHDLEMGQEVAIKALSLRRLKDWKSLELFEREGRVLSQLNHPGIPKYLDYFQLDTDDDRRFYIVQEIAPGQSLQNWVESGWHPTELEVRNLAQQLLEILVYLHQISPPVIHRDIKPPNIIRQSEGNILLIDFGAVKDTYRQTMTSGSTLVGTYGYMAPEQFRGQAEPATDLYGLGATLLFLLTHKTPADFPEKRLKIDFRSAVNISPELADWLERLLEPLVEDRFTSAAEALAVLQAKKEITKAKTERTAPRSANHHHLAGSRVSLKITPGKLEVKIPFLGWKLPSLSLILIVTILNIFFVPFFLLAASQGPTILLFLFLLIFSEIKLLGDFLLNQFGRVSLEFYESKFYLKWNFLGLQRKIQGNIHDISSVKVFPTLISIQNYPISTCALQMRFKTYYFGSGLTQAEREWIAMEIAAFLGKPHLIKR</sequence>
<dbReference type="PANTHER" id="PTHR24363:SF0">
    <property type="entry name" value="SERINE_THREONINE KINASE LIKE DOMAIN CONTAINING 1"/>
    <property type="match status" value="1"/>
</dbReference>
<feature type="domain" description="Protein kinase" evidence="10">
    <location>
        <begin position="12"/>
        <end position="263"/>
    </location>
</feature>
<dbReference type="Pfam" id="PF00069">
    <property type="entry name" value="Pkinase"/>
    <property type="match status" value="1"/>
</dbReference>
<keyword evidence="12" id="KW-1185">Reference proteome</keyword>
<dbReference type="SMART" id="SM00220">
    <property type="entry name" value="S_TKc"/>
    <property type="match status" value="1"/>
</dbReference>
<dbReference type="GO" id="GO:0005524">
    <property type="term" value="F:ATP binding"/>
    <property type="evidence" value="ECO:0007669"/>
    <property type="project" value="UniProtKB-KW"/>
</dbReference>
<dbReference type="InParanoid" id="K9TRH4"/>
<evidence type="ECO:0000256" key="1">
    <source>
        <dbReference type="ARBA" id="ARBA00012513"/>
    </source>
</evidence>
<keyword evidence="5 11" id="KW-0418">Kinase</keyword>
<dbReference type="KEGG" id="oac:Oscil6304_5685"/>
<dbReference type="SUPFAM" id="SSF56112">
    <property type="entry name" value="Protein kinase-like (PK-like)"/>
    <property type="match status" value="1"/>
</dbReference>
<dbReference type="PANTHER" id="PTHR24363">
    <property type="entry name" value="SERINE/THREONINE PROTEIN KINASE"/>
    <property type="match status" value="1"/>
</dbReference>
<evidence type="ECO:0000256" key="6">
    <source>
        <dbReference type="ARBA" id="ARBA00022840"/>
    </source>
</evidence>
<keyword evidence="9" id="KW-0812">Transmembrane</keyword>
<evidence type="ECO:0000256" key="9">
    <source>
        <dbReference type="SAM" id="Phobius"/>
    </source>
</evidence>
<dbReference type="CDD" id="cd14014">
    <property type="entry name" value="STKc_PknB_like"/>
    <property type="match status" value="1"/>
</dbReference>
<dbReference type="HOGENOM" id="CLU_000288_135_7_3"/>
<reference evidence="11 12" key="1">
    <citation type="submission" date="2012-06" db="EMBL/GenBank/DDBJ databases">
        <title>Finished chromosome of genome of Oscillatoria acuminata PCC 6304.</title>
        <authorList>
            <consortium name="US DOE Joint Genome Institute"/>
            <person name="Gugger M."/>
            <person name="Coursin T."/>
            <person name="Rippka R."/>
            <person name="Tandeau De Marsac N."/>
            <person name="Huntemann M."/>
            <person name="Wei C.-L."/>
            <person name="Han J."/>
            <person name="Detter J.C."/>
            <person name="Han C."/>
            <person name="Tapia R."/>
            <person name="Davenport K."/>
            <person name="Daligault H."/>
            <person name="Erkkila T."/>
            <person name="Gu W."/>
            <person name="Munk A.C.C."/>
            <person name="Teshima H."/>
            <person name="Xu Y."/>
            <person name="Chain P."/>
            <person name="Chen A."/>
            <person name="Krypides N."/>
            <person name="Mavromatis K."/>
            <person name="Markowitz V."/>
            <person name="Szeto E."/>
            <person name="Ivanova N."/>
            <person name="Mikhailova N."/>
            <person name="Ovchinnikova G."/>
            <person name="Pagani I."/>
            <person name="Pati A."/>
            <person name="Goodwin L."/>
            <person name="Peters L."/>
            <person name="Pitluck S."/>
            <person name="Woyke T."/>
            <person name="Kerfeld C."/>
        </authorList>
    </citation>
    <scope>NUCLEOTIDE SEQUENCE [LARGE SCALE GENOMIC DNA]</scope>
    <source>
        <strain evidence="11 12">PCC 6304</strain>
    </source>
</reference>
<evidence type="ECO:0000259" key="10">
    <source>
        <dbReference type="PROSITE" id="PS50011"/>
    </source>
</evidence>
<keyword evidence="9" id="KW-0472">Membrane</keyword>
<dbReference type="PATRIC" id="fig|56110.3.peg.6980"/>
<evidence type="ECO:0000256" key="8">
    <source>
        <dbReference type="ARBA" id="ARBA00048679"/>
    </source>
</evidence>
<keyword evidence="2 11" id="KW-0723">Serine/threonine-protein kinase</keyword>
<evidence type="ECO:0000256" key="3">
    <source>
        <dbReference type="ARBA" id="ARBA00022679"/>
    </source>
</evidence>
<keyword evidence="3" id="KW-0808">Transferase</keyword>
<gene>
    <name evidence="11" type="ORF">Oscil6304_5685</name>
</gene>
<evidence type="ECO:0000256" key="7">
    <source>
        <dbReference type="ARBA" id="ARBA00047899"/>
    </source>
</evidence>
<feature type="transmembrane region" description="Helical" evidence="9">
    <location>
        <begin position="342"/>
        <end position="362"/>
    </location>
</feature>
<dbReference type="STRING" id="56110.Oscil6304_5685"/>
<evidence type="ECO:0000256" key="4">
    <source>
        <dbReference type="ARBA" id="ARBA00022741"/>
    </source>
</evidence>
<organism evidence="11 12">
    <name type="scientific">Oscillatoria acuminata PCC 6304</name>
    <dbReference type="NCBI Taxonomy" id="56110"/>
    <lineage>
        <taxon>Bacteria</taxon>
        <taxon>Bacillati</taxon>
        <taxon>Cyanobacteriota</taxon>
        <taxon>Cyanophyceae</taxon>
        <taxon>Oscillatoriophycideae</taxon>
        <taxon>Oscillatoriales</taxon>
        <taxon>Oscillatoriaceae</taxon>
        <taxon>Oscillatoria</taxon>
    </lineage>
</organism>
<dbReference type="OrthoDB" id="5518868at2"/>
<keyword evidence="9" id="KW-1133">Transmembrane helix</keyword>
<protein>
    <recommendedName>
        <fullName evidence="1">non-specific serine/threonine protein kinase</fullName>
        <ecNumber evidence="1">2.7.11.1</ecNumber>
    </recommendedName>
</protein>
<evidence type="ECO:0000256" key="5">
    <source>
        <dbReference type="ARBA" id="ARBA00022777"/>
    </source>
</evidence>
<keyword evidence="6" id="KW-0067">ATP-binding</keyword>